<protein>
    <submittedName>
        <fullName evidence="1">Uncharacterized protein</fullName>
    </submittedName>
</protein>
<evidence type="ECO:0000313" key="1">
    <source>
        <dbReference type="EMBL" id="PKU25252.1"/>
    </source>
</evidence>
<organism evidence="1 2">
    <name type="scientific">Telmatospirillum siberiense</name>
    <dbReference type="NCBI Taxonomy" id="382514"/>
    <lineage>
        <taxon>Bacteria</taxon>
        <taxon>Pseudomonadati</taxon>
        <taxon>Pseudomonadota</taxon>
        <taxon>Alphaproteobacteria</taxon>
        <taxon>Rhodospirillales</taxon>
        <taxon>Rhodospirillaceae</taxon>
        <taxon>Telmatospirillum</taxon>
    </lineage>
</organism>
<reference evidence="2" key="1">
    <citation type="submission" date="2017-12" db="EMBL/GenBank/DDBJ databases">
        <title>Draft genome sequence of Telmatospirillum siberiense 26-4b1T, an acidotolerant peatland alphaproteobacterium potentially involved in sulfur cycling.</title>
        <authorList>
            <person name="Hausmann B."/>
            <person name="Pjevac P."/>
            <person name="Schreck K."/>
            <person name="Herbold C.W."/>
            <person name="Daims H."/>
            <person name="Wagner M."/>
            <person name="Pester M."/>
            <person name="Loy A."/>
        </authorList>
    </citation>
    <scope>NUCLEOTIDE SEQUENCE [LARGE SCALE GENOMIC DNA]</scope>
    <source>
        <strain evidence="2">26-4b1</strain>
    </source>
</reference>
<evidence type="ECO:0000313" key="2">
    <source>
        <dbReference type="Proteomes" id="UP000233293"/>
    </source>
</evidence>
<name>A0A2N3PXW4_9PROT</name>
<dbReference type="Proteomes" id="UP000233293">
    <property type="component" value="Unassembled WGS sequence"/>
</dbReference>
<sequence>MTFHYYVAISAQGVTGLAATKQSAVEEEAAKSGAEVIMVDSPNAFLARRKAVASWSARQPSH</sequence>
<dbReference type="AlphaFoldDB" id="A0A2N3PXW4"/>
<dbReference type="EMBL" id="PIUM01000005">
    <property type="protein sequence ID" value="PKU25252.1"/>
    <property type="molecule type" value="Genomic_DNA"/>
</dbReference>
<gene>
    <name evidence="1" type="ORF">CWS72_06510</name>
</gene>
<keyword evidence="2" id="KW-1185">Reference proteome</keyword>
<dbReference type="RefSeq" id="WP_101249776.1">
    <property type="nucleotide sequence ID" value="NZ_PIUM01000005.1"/>
</dbReference>
<proteinExistence type="predicted"/>
<comment type="caution">
    <text evidence="1">The sequence shown here is derived from an EMBL/GenBank/DDBJ whole genome shotgun (WGS) entry which is preliminary data.</text>
</comment>
<accession>A0A2N3PXW4</accession>